<evidence type="ECO:0000256" key="1">
    <source>
        <dbReference type="SAM" id="MobiDB-lite"/>
    </source>
</evidence>
<evidence type="ECO:0000313" key="3">
    <source>
        <dbReference type="Proteomes" id="UP000481861"/>
    </source>
</evidence>
<dbReference type="EMBL" id="JAADJZ010000007">
    <property type="protein sequence ID" value="KAF2873897.1"/>
    <property type="molecule type" value="Genomic_DNA"/>
</dbReference>
<feature type="region of interest" description="Disordered" evidence="1">
    <location>
        <begin position="212"/>
        <end position="280"/>
    </location>
</feature>
<comment type="caution">
    <text evidence="2">The sequence shown here is derived from an EMBL/GenBank/DDBJ whole genome shotgun (WGS) entry which is preliminary data.</text>
</comment>
<dbReference type="Proteomes" id="UP000481861">
    <property type="component" value="Unassembled WGS sequence"/>
</dbReference>
<name>A0A7C8I9B0_9PLEO</name>
<dbReference type="AlphaFoldDB" id="A0A7C8I9B0"/>
<evidence type="ECO:0000313" key="2">
    <source>
        <dbReference type="EMBL" id="KAF2873897.1"/>
    </source>
</evidence>
<dbReference type="OrthoDB" id="3735253at2759"/>
<keyword evidence="3" id="KW-1185">Reference proteome</keyword>
<proteinExistence type="predicted"/>
<gene>
    <name evidence="2" type="ORF">BDV95DRAFT_605364</name>
</gene>
<protein>
    <submittedName>
        <fullName evidence="2">Uncharacterized protein</fullName>
    </submittedName>
</protein>
<accession>A0A7C8I9B0</accession>
<organism evidence="2 3">
    <name type="scientific">Massariosphaeria phaeospora</name>
    <dbReference type="NCBI Taxonomy" id="100035"/>
    <lineage>
        <taxon>Eukaryota</taxon>
        <taxon>Fungi</taxon>
        <taxon>Dikarya</taxon>
        <taxon>Ascomycota</taxon>
        <taxon>Pezizomycotina</taxon>
        <taxon>Dothideomycetes</taxon>
        <taxon>Pleosporomycetidae</taxon>
        <taxon>Pleosporales</taxon>
        <taxon>Pleosporales incertae sedis</taxon>
        <taxon>Massariosphaeria</taxon>
    </lineage>
</organism>
<sequence>MTSLHLPAQAGGNGLTRTEDWPDYMVDAAVTLAKEMTLPITFDSEDEGKLLTFRILNYLEAHNDYYWPDFTAHGFDFGQCLRLHRQLVNDVYAALRKNRHIQVQTAEPGTPKSDDRGRFAENVILKGIKRCRRTSDASDADDRGLREENAYLASIARDLIQRANLTSYGNKEHFIDRLHDGLVEVWDQPQAPYATVPGNLRKKEEAWTASTRFSNRAGAPVDETQPLTNPARRGKERSMSPELGTPPTSMGRTVKKGKPTAWNFEVVQGPDAEHDDDLEE</sequence>
<reference evidence="2 3" key="1">
    <citation type="submission" date="2020-01" db="EMBL/GenBank/DDBJ databases">
        <authorList>
            <consortium name="DOE Joint Genome Institute"/>
            <person name="Haridas S."/>
            <person name="Albert R."/>
            <person name="Binder M."/>
            <person name="Bloem J."/>
            <person name="Labutti K."/>
            <person name="Salamov A."/>
            <person name="Andreopoulos B."/>
            <person name="Baker S.E."/>
            <person name="Barry K."/>
            <person name="Bills G."/>
            <person name="Bluhm B.H."/>
            <person name="Cannon C."/>
            <person name="Castanera R."/>
            <person name="Culley D.E."/>
            <person name="Daum C."/>
            <person name="Ezra D."/>
            <person name="Gonzalez J.B."/>
            <person name="Henrissat B."/>
            <person name="Kuo A."/>
            <person name="Liang C."/>
            <person name="Lipzen A."/>
            <person name="Lutzoni F."/>
            <person name="Magnuson J."/>
            <person name="Mondo S."/>
            <person name="Nolan M."/>
            <person name="Ohm R."/>
            <person name="Pangilinan J."/>
            <person name="Park H.-J.H."/>
            <person name="Ramirez L."/>
            <person name="Alfaro M."/>
            <person name="Sun H."/>
            <person name="Tritt A."/>
            <person name="Yoshinaga Y."/>
            <person name="Zwiers L.-H.L."/>
            <person name="Turgeon B.G."/>
            <person name="Goodwin S.B."/>
            <person name="Spatafora J.W."/>
            <person name="Crous P.W."/>
            <person name="Grigoriev I.V."/>
        </authorList>
    </citation>
    <scope>NUCLEOTIDE SEQUENCE [LARGE SCALE GENOMIC DNA]</scope>
    <source>
        <strain evidence="2 3">CBS 611.86</strain>
    </source>
</reference>